<feature type="compositionally biased region" description="Low complexity" evidence="1">
    <location>
        <begin position="46"/>
        <end position="56"/>
    </location>
</feature>
<feature type="non-terminal residue" evidence="2">
    <location>
        <position position="1"/>
    </location>
</feature>
<feature type="compositionally biased region" description="Basic and acidic residues" evidence="1">
    <location>
        <begin position="131"/>
        <end position="147"/>
    </location>
</feature>
<organism evidence="2">
    <name type="scientific">uncultured Gemmatimonadaceae bacterium</name>
    <dbReference type="NCBI Taxonomy" id="246130"/>
    <lineage>
        <taxon>Bacteria</taxon>
        <taxon>Pseudomonadati</taxon>
        <taxon>Gemmatimonadota</taxon>
        <taxon>Gemmatimonadia</taxon>
        <taxon>Gemmatimonadales</taxon>
        <taxon>Gemmatimonadaceae</taxon>
        <taxon>environmental samples</taxon>
    </lineage>
</organism>
<evidence type="ECO:0000256" key="1">
    <source>
        <dbReference type="SAM" id="MobiDB-lite"/>
    </source>
</evidence>
<feature type="region of interest" description="Disordered" evidence="1">
    <location>
        <begin position="1"/>
        <end position="196"/>
    </location>
</feature>
<evidence type="ECO:0000313" key="2">
    <source>
        <dbReference type="EMBL" id="CAA9321806.1"/>
    </source>
</evidence>
<feature type="non-terminal residue" evidence="2">
    <location>
        <position position="196"/>
    </location>
</feature>
<feature type="compositionally biased region" description="Low complexity" evidence="1">
    <location>
        <begin position="186"/>
        <end position="196"/>
    </location>
</feature>
<protein>
    <submittedName>
        <fullName evidence="2">NADPH-dependent FMN reductase</fullName>
    </submittedName>
</protein>
<name>A0A6J4L225_9BACT</name>
<gene>
    <name evidence="2" type="ORF">AVDCRST_MAG40-1501</name>
</gene>
<accession>A0A6J4L225</accession>
<dbReference type="AlphaFoldDB" id="A0A6J4L225"/>
<proteinExistence type="predicted"/>
<feature type="compositionally biased region" description="Low complexity" evidence="1">
    <location>
        <begin position="1"/>
        <end position="14"/>
    </location>
</feature>
<dbReference type="EMBL" id="CADCTX010000472">
    <property type="protein sequence ID" value="CAA9321806.1"/>
    <property type="molecule type" value="Genomic_DNA"/>
</dbReference>
<reference evidence="2" key="1">
    <citation type="submission" date="2020-02" db="EMBL/GenBank/DDBJ databases">
        <authorList>
            <person name="Meier V. D."/>
        </authorList>
    </citation>
    <scope>NUCLEOTIDE SEQUENCE</scope>
    <source>
        <strain evidence="2">AVDCRST_MAG40</strain>
    </source>
</reference>
<feature type="compositionally biased region" description="Basic and acidic residues" evidence="1">
    <location>
        <begin position="154"/>
        <end position="167"/>
    </location>
</feature>
<feature type="compositionally biased region" description="Basic residues" evidence="1">
    <location>
        <begin position="74"/>
        <end position="83"/>
    </location>
</feature>
<sequence>GPVAARALRLLPLGPRRHPPRPLPGRRLRGPRRPGRVGRRPRGRAADAGPDVQGAPAGDGPGGARGARREDPRRRRLRLRRGRVQLGRPARPQEPHRPLSRGVVLAAGGGRQLLGRPDRRGAGQPRLARHPVRDGHGRGLEHADGRANQRGPRRGGDADGRGGRGDQPRVPALRRGPRVVGGGGAPTARAPGAALL</sequence>
<feature type="compositionally biased region" description="Basic residues" evidence="1">
    <location>
        <begin position="15"/>
        <end position="43"/>
    </location>
</feature>